<name>A0AAU8SZT3_9BURK</name>
<accession>A0AAU8SZT3</accession>
<proteinExistence type="predicted"/>
<dbReference type="GeneID" id="66521079"/>
<dbReference type="RefSeq" id="WP_106355705.1">
    <property type="nucleotide sequence ID" value="NZ_CP010025.1"/>
</dbReference>
<sequence length="65" mass="7048">MLTKKRKPTAKIAAESLRRTAVRAERLARELRELGIERHASAVDAAAWTMTEAAIALDESVAASS</sequence>
<dbReference type="KEGG" id="bfn:OI25_7269"/>
<evidence type="ECO:0000313" key="2">
    <source>
        <dbReference type="Proteomes" id="UP000032614"/>
    </source>
</evidence>
<evidence type="ECO:0000313" key="1">
    <source>
        <dbReference type="EMBL" id="AJZ57009.1"/>
    </source>
</evidence>
<dbReference type="Proteomes" id="UP000032614">
    <property type="component" value="Chromosome 3"/>
</dbReference>
<gene>
    <name evidence="1" type="ORF">OI25_7269</name>
</gene>
<reference evidence="1 2" key="1">
    <citation type="journal article" date="2015" name="Genome Announc.">
        <title>Complete genome sequences for 59 burkholderia isolates, both pathogenic and near neighbor.</title>
        <authorList>
            <person name="Johnson S.L."/>
            <person name="Bishop-Lilly K.A."/>
            <person name="Ladner J.T."/>
            <person name="Daligault H.E."/>
            <person name="Davenport K.W."/>
            <person name="Jaissle J."/>
            <person name="Frey K.G."/>
            <person name="Koroleva G.I."/>
            <person name="Bruce D.C."/>
            <person name="Coyne S.R."/>
            <person name="Broomall S.M."/>
            <person name="Li P.E."/>
            <person name="Teshima H."/>
            <person name="Gibbons H.S."/>
            <person name="Palacios G.F."/>
            <person name="Rosenzweig C.N."/>
            <person name="Redden C.L."/>
            <person name="Xu Y."/>
            <person name="Minogue T.D."/>
            <person name="Chain P.S."/>
        </authorList>
    </citation>
    <scope>NUCLEOTIDE SEQUENCE [LARGE SCALE GENOMIC DNA]</scope>
    <source>
        <strain evidence="1 2">ATCC BAA-463</strain>
    </source>
</reference>
<dbReference type="AlphaFoldDB" id="A0AAU8SZT3"/>
<protein>
    <submittedName>
        <fullName evidence="1">Uncharacterized protein</fullName>
    </submittedName>
</protein>
<dbReference type="EMBL" id="CP010025">
    <property type="protein sequence ID" value="AJZ57009.1"/>
    <property type="molecule type" value="Genomic_DNA"/>
</dbReference>
<organism evidence="1 2">
    <name type="scientific">Paraburkholderia fungorum</name>
    <dbReference type="NCBI Taxonomy" id="134537"/>
    <lineage>
        <taxon>Bacteria</taxon>
        <taxon>Pseudomonadati</taxon>
        <taxon>Pseudomonadota</taxon>
        <taxon>Betaproteobacteria</taxon>
        <taxon>Burkholderiales</taxon>
        <taxon>Burkholderiaceae</taxon>
        <taxon>Paraburkholderia</taxon>
    </lineage>
</organism>